<evidence type="ECO:0000313" key="4">
    <source>
        <dbReference type="EMBL" id="SUZ97041.1"/>
    </source>
</evidence>
<proteinExistence type="predicted"/>
<dbReference type="AlphaFoldDB" id="A0A381S106"/>
<dbReference type="CDD" id="cd04301">
    <property type="entry name" value="NAT_SF"/>
    <property type="match status" value="1"/>
</dbReference>
<dbReference type="EMBL" id="UINC01002471">
    <property type="protein sequence ID" value="SUZ97041.1"/>
    <property type="molecule type" value="Genomic_DNA"/>
</dbReference>
<gene>
    <name evidence="4" type="ORF">METZ01_LOCUS49895</name>
</gene>
<dbReference type="Gene3D" id="3.40.630.30">
    <property type="match status" value="1"/>
</dbReference>
<evidence type="ECO:0000256" key="1">
    <source>
        <dbReference type="ARBA" id="ARBA00022679"/>
    </source>
</evidence>
<dbReference type="PROSITE" id="PS51186">
    <property type="entry name" value="GNAT"/>
    <property type="match status" value="1"/>
</dbReference>
<organism evidence="4">
    <name type="scientific">marine metagenome</name>
    <dbReference type="NCBI Taxonomy" id="408172"/>
    <lineage>
        <taxon>unclassified sequences</taxon>
        <taxon>metagenomes</taxon>
        <taxon>ecological metagenomes</taxon>
    </lineage>
</organism>
<sequence length="155" mass="17963">MSENNYHIDQVDQLPDEVENLIHQGHVQDEADNGIICNYKKFALAVKDNEDSIVGALQAYTAFSEIYVDDIWISPTARKNGLGRKLLQELENKFKGNGYNNINLVTSHFQAPDFYKKCGFIEEFTRTNKKNLKLSKTFFIKYFDDEDQFQGILIR</sequence>
<dbReference type="InterPro" id="IPR016181">
    <property type="entry name" value="Acyl_CoA_acyltransferase"/>
</dbReference>
<dbReference type="SUPFAM" id="SSF55729">
    <property type="entry name" value="Acyl-CoA N-acyltransferases (Nat)"/>
    <property type="match status" value="1"/>
</dbReference>
<evidence type="ECO:0000259" key="3">
    <source>
        <dbReference type="PROSITE" id="PS51186"/>
    </source>
</evidence>
<dbReference type="Pfam" id="PF00583">
    <property type="entry name" value="Acetyltransf_1"/>
    <property type="match status" value="1"/>
</dbReference>
<name>A0A381S106_9ZZZZ</name>
<protein>
    <recommendedName>
        <fullName evidence="3">N-acetyltransferase domain-containing protein</fullName>
    </recommendedName>
</protein>
<dbReference type="GO" id="GO:0016747">
    <property type="term" value="F:acyltransferase activity, transferring groups other than amino-acyl groups"/>
    <property type="evidence" value="ECO:0007669"/>
    <property type="project" value="InterPro"/>
</dbReference>
<dbReference type="InterPro" id="IPR000182">
    <property type="entry name" value="GNAT_dom"/>
</dbReference>
<reference evidence="4" key="1">
    <citation type="submission" date="2018-05" db="EMBL/GenBank/DDBJ databases">
        <authorList>
            <person name="Lanie J.A."/>
            <person name="Ng W.-L."/>
            <person name="Kazmierczak K.M."/>
            <person name="Andrzejewski T.M."/>
            <person name="Davidsen T.M."/>
            <person name="Wayne K.J."/>
            <person name="Tettelin H."/>
            <person name="Glass J.I."/>
            <person name="Rusch D."/>
            <person name="Podicherti R."/>
            <person name="Tsui H.-C.T."/>
            <person name="Winkler M.E."/>
        </authorList>
    </citation>
    <scope>NUCLEOTIDE SEQUENCE</scope>
</reference>
<keyword evidence="1" id="KW-0808">Transferase</keyword>
<keyword evidence="2" id="KW-0012">Acyltransferase</keyword>
<dbReference type="InterPro" id="IPR050680">
    <property type="entry name" value="YpeA/RimI_acetyltransf"/>
</dbReference>
<evidence type="ECO:0000256" key="2">
    <source>
        <dbReference type="ARBA" id="ARBA00023315"/>
    </source>
</evidence>
<feature type="domain" description="N-acetyltransferase" evidence="3">
    <location>
        <begin position="1"/>
        <end position="141"/>
    </location>
</feature>
<dbReference type="PANTHER" id="PTHR43420">
    <property type="entry name" value="ACETYLTRANSFERASE"/>
    <property type="match status" value="1"/>
</dbReference>
<accession>A0A381S106</accession>